<dbReference type="RefSeq" id="WP_007981104.1">
    <property type="nucleotide sequence ID" value="NZ_AEMG01000015.1"/>
</dbReference>
<dbReference type="eggNOG" id="arCOG06192">
    <property type="taxonomic scope" value="Archaea"/>
</dbReference>
<dbReference type="InterPro" id="IPR000014">
    <property type="entry name" value="PAS"/>
</dbReference>
<dbReference type="PANTHER" id="PTHR43304:SF1">
    <property type="entry name" value="PAC DOMAIN-CONTAINING PROTEIN"/>
    <property type="match status" value="1"/>
</dbReference>
<evidence type="ECO:0000259" key="8">
    <source>
        <dbReference type="PROSITE" id="PS50109"/>
    </source>
</evidence>
<evidence type="ECO:0000313" key="14">
    <source>
        <dbReference type="Proteomes" id="UP000184203"/>
    </source>
</evidence>
<dbReference type="Pfam" id="PF08448">
    <property type="entry name" value="PAS_4"/>
    <property type="match status" value="2"/>
</dbReference>
<evidence type="ECO:0000256" key="7">
    <source>
        <dbReference type="SAM" id="MobiDB-lite"/>
    </source>
</evidence>
<dbReference type="SUPFAM" id="SSF55874">
    <property type="entry name" value="ATPase domain of HSP90 chaperone/DNA topoisomerase II/histidine kinase"/>
    <property type="match status" value="1"/>
</dbReference>
<keyword evidence="3" id="KW-0597">Phosphoprotein</keyword>
<dbReference type="NCBIfam" id="TIGR00229">
    <property type="entry name" value="sensory_box"/>
    <property type="match status" value="4"/>
</dbReference>
<name>E7QW01_HALPU</name>
<dbReference type="PROSITE" id="PS50113">
    <property type="entry name" value="PAC"/>
    <property type="match status" value="2"/>
</dbReference>
<dbReference type="InterPro" id="IPR013767">
    <property type="entry name" value="PAS_fold"/>
</dbReference>
<evidence type="ECO:0000259" key="9">
    <source>
        <dbReference type="PROSITE" id="PS50112"/>
    </source>
</evidence>
<evidence type="ECO:0000259" key="10">
    <source>
        <dbReference type="PROSITE" id="PS50113"/>
    </source>
</evidence>
<keyword evidence="14" id="KW-1185">Reference proteome</keyword>
<dbReference type="InterPro" id="IPR036097">
    <property type="entry name" value="HisK_dim/P_sf"/>
</dbReference>
<dbReference type="SMART" id="SM00091">
    <property type="entry name" value="PAS"/>
    <property type="match status" value="4"/>
</dbReference>
<evidence type="ECO:0000256" key="5">
    <source>
        <dbReference type="ARBA" id="ARBA00022777"/>
    </source>
</evidence>
<keyword evidence="4" id="KW-0808">Transferase</keyword>
<reference evidence="12" key="2">
    <citation type="submission" date="2016-11" db="EMBL/GenBank/DDBJ databases">
        <authorList>
            <person name="Jaros S."/>
            <person name="Januszkiewicz K."/>
            <person name="Wedrychowicz H."/>
        </authorList>
    </citation>
    <scope>NUCLEOTIDE SEQUENCE [LARGE SCALE GENOMIC DNA]</scope>
    <source>
        <strain evidence="12">DX253</strain>
    </source>
</reference>
<evidence type="ECO:0000313" key="11">
    <source>
        <dbReference type="EMBL" id="EFW91414.1"/>
    </source>
</evidence>
<dbReference type="SMART" id="SM00388">
    <property type="entry name" value="HisKA"/>
    <property type="match status" value="1"/>
</dbReference>
<feature type="coiled-coil region" evidence="6">
    <location>
        <begin position="450"/>
        <end position="477"/>
    </location>
</feature>
<dbReference type="Gene3D" id="3.30.450.20">
    <property type="entry name" value="PAS domain"/>
    <property type="match status" value="4"/>
</dbReference>
<dbReference type="Gene3D" id="1.10.287.130">
    <property type="match status" value="1"/>
</dbReference>
<dbReference type="InterPro" id="IPR052162">
    <property type="entry name" value="Sensor_kinase/Photoreceptor"/>
</dbReference>
<dbReference type="Pfam" id="PF00512">
    <property type="entry name" value="HisKA"/>
    <property type="match status" value="1"/>
</dbReference>
<feature type="region of interest" description="Disordered" evidence="7">
    <location>
        <begin position="1"/>
        <end position="20"/>
    </location>
</feature>
<dbReference type="SUPFAM" id="SSF55785">
    <property type="entry name" value="PYP-like sensor domain (PAS domain)"/>
    <property type="match status" value="4"/>
</dbReference>
<evidence type="ECO:0000256" key="6">
    <source>
        <dbReference type="SAM" id="Coils"/>
    </source>
</evidence>
<dbReference type="InterPro" id="IPR013656">
    <property type="entry name" value="PAS_4"/>
</dbReference>
<organism evidence="11 13">
    <name type="scientific">Haladaptatus paucihalophilus DX253</name>
    <dbReference type="NCBI Taxonomy" id="797209"/>
    <lineage>
        <taxon>Archaea</taxon>
        <taxon>Methanobacteriati</taxon>
        <taxon>Methanobacteriota</taxon>
        <taxon>Stenosarchaea group</taxon>
        <taxon>Halobacteria</taxon>
        <taxon>Halobacteriales</taxon>
        <taxon>Haladaptataceae</taxon>
        <taxon>Haladaptatus</taxon>
    </lineage>
</organism>
<dbReference type="EMBL" id="FRAN01000004">
    <property type="protein sequence ID" value="SHL00307.1"/>
    <property type="molecule type" value="Genomic_DNA"/>
</dbReference>
<dbReference type="InterPro" id="IPR003594">
    <property type="entry name" value="HATPase_dom"/>
</dbReference>
<feature type="domain" description="PAS" evidence="9">
    <location>
        <begin position="200"/>
        <end position="242"/>
    </location>
</feature>
<evidence type="ECO:0000256" key="3">
    <source>
        <dbReference type="ARBA" id="ARBA00022553"/>
    </source>
</evidence>
<dbReference type="InterPro" id="IPR001610">
    <property type="entry name" value="PAC"/>
</dbReference>
<feature type="domain" description="PAS" evidence="9">
    <location>
        <begin position="330"/>
        <end position="376"/>
    </location>
</feature>
<dbReference type="EC" id="2.7.13.3" evidence="2"/>
<dbReference type="Proteomes" id="UP000184203">
    <property type="component" value="Unassembled WGS sequence"/>
</dbReference>
<dbReference type="PANTHER" id="PTHR43304">
    <property type="entry name" value="PHYTOCHROME-LIKE PROTEIN CPH1"/>
    <property type="match status" value="1"/>
</dbReference>
<feature type="domain" description="PAS" evidence="9">
    <location>
        <begin position="72"/>
        <end position="118"/>
    </location>
</feature>
<accession>E7QW01</accession>
<dbReference type="InterPro" id="IPR036890">
    <property type="entry name" value="HATPase_C_sf"/>
</dbReference>
<feature type="domain" description="Histidine kinase" evidence="8">
    <location>
        <begin position="587"/>
        <end position="775"/>
    </location>
</feature>
<evidence type="ECO:0000313" key="12">
    <source>
        <dbReference type="EMBL" id="SHL00307.1"/>
    </source>
</evidence>
<dbReference type="eggNOG" id="arCOG06712">
    <property type="taxonomic scope" value="Archaea"/>
</dbReference>
<feature type="domain" description="PAS" evidence="9">
    <location>
        <begin position="467"/>
        <end position="537"/>
    </location>
</feature>
<dbReference type="InterPro" id="IPR000700">
    <property type="entry name" value="PAS-assoc_C"/>
</dbReference>
<keyword evidence="6" id="KW-0175">Coiled coil</keyword>
<dbReference type="InterPro" id="IPR005467">
    <property type="entry name" value="His_kinase_dom"/>
</dbReference>
<dbReference type="InterPro" id="IPR035965">
    <property type="entry name" value="PAS-like_dom_sf"/>
</dbReference>
<dbReference type="SUPFAM" id="SSF47384">
    <property type="entry name" value="Homodimeric domain of signal transducing histidine kinase"/>
    <property type="match status" value="1"/>
</dbReference>
<comment type="catalytic activity">
    <reaction evidence="1">
        <text>ATP + protein L-histidine = ADP + protein N-phospho-L-histidine.</text>
        <dbReference type="EC" id="2.7.13.3"/>
    </reaction>
</comment>
<dbReference type="Proteomes" id="UP000003751">
    <property type="component" value="Unassembled WGS sequence"/>
</dbReference>
<dbReference type="GO" id="GO:0000155">
    <property type="term" value="F:phosphorelay sensor kinase activity"/>
    <property type="evidence" value="ECO:0007669"/>
    <property type="project" value="InterPro"/>
</dbReference>
<protein>
    <recommendedName>
        <fullName evidence="2">histidine kinase</fullName>
        <ecNumber evidence="2">2.7.13.3</ecNumber>
    </recommendedName>
</protein>
<feature type="domain" description="PAC" evidence="10">
    <location>
        <begin position="147"/>
        <end position="199"/>
    </location>
</feature>
<dbReference type="Pfam" id="PF02518">
    <property type="entry name" value="HATPase_c"/>
    <property type="match status" value="1"/>
</dbReference>
<dbReference type="SMART" id="SM00086">
    <property type="entry name" value="PAC"/>
    <property type="match status" value="3"/>
</dbReference>
<evidence type="ECO:0000256" key="4">
    <source>
        <dbReference type="ARBA" id="ARBA00022679"/>
    </source>
</evidence>
<dbReference type="EMBL" id="AEMG01000015">
    <property type="protein sequence ID" value="EFW91414.1"/>
    <property type="molecule type" value="Genomic_DNA"/>
</dbReference>
<dbReference type="SMART" id="SM00387">
    <property type="entry name" value="HATPase_c"/>
    <property type="match status" value="1"/>
</dbReference>
<evidence type="ECO:0000313" key="13">
    <source>
        <dbReference type="Proteomes" id="UP000003751"/>
    </source>
</evidence>
<dbReference type="GO" id="GO:0006355">
    <property type="term" value="P:regulation of DNA-templated transcription"/>
    <property type="evidence" value="ECO:0007669"/>
    <property type="project" value="InterPro"/>
</dbReference>
<dbReference type="InterPro" id="IPR003661">
    <property type="entry name" value="HisK_dim/P_dom"/>
</dbReference>
<dbReference type="PROSITE" id="PS50109">
    <property type="entry name" value="HIS_KIN"/>
    <property type="match status" value="1"/>
</dbReference>
<feature type="compositionally biased region" description="Basic and acidic residues" evidence="7">
    <location>
        <begin position="1"/>
        <end position="16"/>
    </location>
</feature>
<reference evidence="11 13" key="1">
    <citation type="journal article" date="2014" name="ISME J.">
        <title>Trehalose/2-sulfotrehalose biosynthesis and glycine-betaine uptake are widely spread mechanisms for osmoadaptation in the Halobacteriales.</title>
        <authorList>
            <person name="Youssef N.H."/>
            <person name="Savage-Ashlock K.N."/>
            <person name="McCully A.L."/>
            <person name="Luedtke B."/>
            <person name="Shaw E.I."/>
            <person name="Hoff W.D."/>
            <person name="Elshahed M.S."/>
        </authorList>
    </citation>
    <scope>NUCLEOTIDE SEQUENCE [LARGE SCALE GENOMIC DNA]</scope>
    <source>
        <strain evidence="11 13">DX253</strain>
    </source>
</reference>
<dbReference type="Gene3D" id="3.30.565.10">
    <property type="entry name" value="Histidine kinase-like ATPase, C-terminal domain"/>
    <property type="match status" value="1"/>
</dbReference>
<dbReference type="Pfam" id="PF13426">
    <property type="entry name" value="PAS_9"/>
    <property type="match status" value="1"/>
</dbReference>
<dbReference type="PATRIC" id="fig|797209.4.peg.2948"/>
<dbReference type="OrthoDB" id="106630at2157"/>
<dbReference type="PROSITE" id="PS50112">
    <property type="entry name" value="PAS"/>
    <property type="match status" value="4"/>
</dbReference>
<gene>
    <name evidence="12" type="ORF">SAMN05444342_2705</name>
    <name evidence="11" type="ORF">ZOD2009_14946</name>
</gene>
<dbReference type="CDD" id="cd00130">
    <property type="entry name" value="PAS"/>
    <property type="match status" value="4"/>
</dbReference>
<reference evidence="14" key="3">
    <citation type="submission" date="2016-11" db="EMBL/GenBank/DDBJ databases">
        <authorList>
            <person name="Varghese N."/>
            <person name="Submissions S."/>
        </authorList>
    </citation>
    <scope>NUCLEOTIDE SEQUENCE [LARGE SCALE GENOMIC DNA]</scope>
    <source>
        <strain evidence="14">DX253</strain>
    </source>
</reference>
<sequence>MNPEHAAREAVDRIGDGGEPFSTREFATELGCRPDAAVTNLEALAERGVVKGKELPSGNRVWWRDGDRERNDDSQFHSLVEEVEEYAIFMLDPDGYIATWNKGAEKIKGYTAEEVIGEHFSKFYTEADAEAGVPEHHREIAAERGRTEYEGYRVRKDGTRFWANVVITALWTDDGELRGFTKVTRDMTERRATKQRLKEERDLIEQALETVPVGIAVVRSDGTFVRANSRVTDRLGIEESKLDRYTVQSWDLYDEDDESIPPDDRPFARVAETGDPVVDFRCQFHLEGEGRRWLSMNVAPIDDGDGIDRLVYAIDDITEQKERTDQLLRERNQTERLLETSPVGIYVQDADGEILLANRRAQELLGLSEEELREKSDDADEWRTLDADGEPLADGESPAARVHATGETVYDEEIAIEKPDGERLWLSISAGPVYGPDGELERVISTGEDITDLKQREHELERRRSELETELSEILGRVSDAFFALDDDWRFTHVNDRAEDILPESGEAVLERRFWDVLPTATETVMWEEFHAAMDTQEPTNFELNDERLGIWIEMNAYPSETGLSVYFHDITDRKERERRLEQFASIVSHDLRNPLSIAQMYLAEAEMNGRESDFEEVKRAHERMERIIRNLLRMAQNKETAIEPNDVPLSSVVERAWNHVKTFDATLSVEDAMPTVLADEDRLRTVFENLFRNAVEHGGEDVAVLVGALSDGFFVEDDGTGIPPDERSEVFDYGHTSGNGTGYGLTIVTECVEDHGWEIDVTESSSGGARFEIRGVTEGSTRTRPR</sequence>
<feature type="domain" description="PAC" evidence="10">
    <location>
        <begin position="410"/>
        <end position="462"/>
    </location>
</feature>
<dbReference type="AlphaFoldDB" id="E7QW01"/>
<dbReference type="Pfam" id="PF00989">
    <property type="entry name" value="PAS"/>
    <property type="match status" value="1"/>
</dbReference>
<dbReference type="CDD" id="cd00075">
    <property type="entry name" value="HATPase"/>
    <property type="match status" value="1"/>
</dbReference>
<dbReference type="CDD" id="cd00082">
    <property type="entry name" value="HisKA"/>
    <property type="match status" value="1"/>
</dbReference>
<dbReference type="STRING" id="797209.GCA_000376445_03499"/>
<evidence type="ECO:0000256" key="2">
    <source>
        <dbReference type="ARBA" id="ARBA00012438"/>
    </source>
</evidence>
<evidence type="ECO:0000256" key="1">
    <source>
        <dbReference type="ARBA" id="ARBA00000085"/>
    </source>
</evidence>
<keyword evidence="5 11" id="KW-0418">Kinase</keyword>
<proteinExistence type="predicted"/>